<dbReference type="Gene3D" id="2.160.20.80">
    <property type="entry name" value="E3 ubiquitin-protein ligase SopA"/>
    <property type="match status" value="1"/>
</dbReference>
<dbReference type="InterPro" id="IPR044213">
    <property type="entry name" value="At2g44920-like"/>
</dbReference>
<dbReference type="Proteomes" id="UP000836788">
    <property type="component" value="Chromosome 8"/>
</dbReference>
<feature type="non-terminal residue" evidence="1">
    <location>
        <position position="1"/>
    </location>
</feature>
<gene>
    <name evidence="1" type="ORF">PTTT1_LOCUS52444</name>
</gene>
<dbReference type="PANTHER" id="PTHR47200:SF2">
    <property type="entry name" value="THYLAKOID LUMENAL 15 KDA PROTEIN 1, CHLOROPLASTIC"/>
    <property type="match status" value="1"/>
</dbReference>
<proteinExistence type="predicted"/>
<evidence type="ECO:0008006" key="2">
    <source>
        <dbReference type="Google" id="ProtNLM"/>
    </source>
</evidence>
<dbReference type="EMBL" id="OU594949">
    <property type="protein sequence ID" value="CAG9293739.1"/>
    <property type="molecule type" value="Genomic_DNA"/>
</dbReference>
<accession>A0A8J9XA72</accession>
<dbReference type="AlphaFoldDB" id="A0A8J9XA72"/>
<evidence type="ECO:0000313" key="1">
    <source>
        <dbReference type="EMBL" id="CAG9293739.1"/>
    </source>
</evidence>
<sequence length="109" mass="11740">IAKSTNFGKSNLKGCRFYKAYLVRADFSGADLRGASLEDTSMDEALLKDTVAVGAYFSASIMDTLTVENADFTDAQFPIKTLPLLCERSDATGTNPVTGVDTRESLMCP</sequence>
<dbReference type="SUPFAM" id="SSF141571">
    <property type="entry name" value="Pentapeptide repeat-like"/>
    <property type="match status" value="1"/>
</dbReference>
<name>A0A8J9XA72_PHATR</name>
<dbReference type="PANTHER" id="PTHR47200">
    <property type="entry name" value="THYLAKOID LUMENAL 15 KDA PROTEIN 1, CHLOROPLASTIC"/>
    <property type="match status" value="1"/>
</dbReference>
<protein>
    <recommendedName>
        <fullName evidence="2">Pentapeptide repeat-containing protein</fullName>
    </recommendedName>
</protein>
<organism evidence="1">
    <name type="scientific">Phaeodactylum tricornutum</name>
    <name type="common">Diatom</name>
    <dbReference type="NCBI Taxonomy" id="2850"/>
    <lineage>
        <taxon>Eukaryota</taxon>
        <taxon>Sar</taxon>
        <taxon>Stramenopiles</taxon>
        <taxon>Ochrophyta</taxon>
        <taxon>Bacillariophyta</taxon>
        <taxon>Bacillariophyceae</taxon>
        <taxon>Bacillariophycidae</taxon>
        <taxon>Naviculales</taxon>
        <taxon>Phaeodactylaceae</taxon>
        <taxon>Phaeodactylum</taxon>
    </lineage>
</organism>
<dbReference type="Pfam" id="PF00805">
    <property type="entry name" value="Pentapeptide"/>
    <property type="match status" value="1"/>
</dbReference>
<dbReference type="InterPro" id="IPR001646">
    <property type="entry name" value="5peptide_repeat"/>
</dbReference>
<reference evidence="1" key="1">
    <citation type="submission" date="2022-02" db="EMBL/GenBank/DDBJ databases">
        <authorList>
            <person name="Giguere J D."/>
        </authorList>
    </citation>
    <scope>NUCLEOTIDE SEQUENCE</scope>
    <source>
        <strain evidence="1">CCAP 1055/1</strain>
    </source>
</reference>